<keyword evidence="1" id="KW-0812">Transmembrane</keyword>
<name>A0A160T2E0_9CHLR</name>
<feature type="transmembrane region" description="Helical" evidence="1">
    <location>
        <begin position="71"/>
        <end position="97"/>
    </location>
</feature>
<sequence length="523" mass="55970">MSLLYAVTVGLMILVPVLLAIGLRRRFRAPWLLWTAGALAFFLSQVYHLPLNNWLGDLGLIGPIAPDAPDLLRTAIVLGLSAGLCEGLMRVAAFWLLDRRGLVERWSGAVMVGLGHGGLEAMILGAITAMSIAALFGLRGTDLTTLELTAAQLAALEKQVAALSTPSAAAILPFIERLLAMILHVAASLLVWLAFRRRNPLYVVAAVLYHALLDGVVVYAAQFIADPWLIEGLVFLLALPGLLLIGWTYRRYGAAEERHAPPAWRAEWGVYLALLRKELLELWQTRKALVVAVVFLLFGLTSPLMARFVSEIVKSVPGAEQFAGLIPEPKAADAVAQYIENITQFGFIMTLLLSMGLLAREKERGTAAMILSKPVPRWAYVLSKFDALALVYLPALLLAGLGAGYYTNLLFEPGLAIGAFLIGNVLLWLWLLTMAAAVLLGSALGRTALVAAGLGLLFSVILLVGGAFPQAAALLPGGLVSWAAQLGVEEPVPVNGWGALAGSIVVILFCLLTAVGVVERQEV</sequence>
<evidence type="ECO:0008006" key="4">
    <source>
        <dbReference type="Google" id="ProtNLM"/>
    </source>
</evidence>
<feature type="transmembrane region" description="Helical" evidence="1">
    <location>
        <begin position="342"/>
        <end position="359"/>
    </location>
</feature>
<reference evidence="2" key="1">
    <citation type="submission" date="2016-01" db="EMBL/GenBank/DDBJ databases">
        <authorList>
            <person name="Mcilroy J.S."/>
            <person name="Karst M S."/>
            <person name="Albertsen M."/>
        </authorList>
    </citation>
    <scope>NUCLEOTIDE SEQUENCE</scope>
    <source>
        <strain evidence="2">Cfx-K</strain>
    </source>
</reference>
<evidence type="ECO:0000256" key="1">
    <source>
        <dbReference type="SAM" id="Phobius"/>
    </source>
</evidence>
<dbReference type="InterPro" id="IPR011397">
    <property type="entry name" value="YhfC"/>
</dbReference>
<feature type="transmembrane region" description="Helical" evidence="1">
    <location>
        <begin position="380"/>
        <end position="403"/>
    </location>
</feature>
<gene>
    <name evidence="2" type="ORF">CFX0092_A2218</name>
</gene>
<feature type="transmembrane region" description="Helical" evidence="1">
    <location>
        <begin position="202"/>
        <end position="222"/>
    </location>
</feature>
<feature type="transmembrane region" description="Helical" evidence="1">
    <location>
        <begin position="31"/>
        <end position="51"/>
    </location>
</feature>
<evidence type="ECO:0000313" key="3">
    <source>
        <dbReference type="Proteomes" id="UP000215027"/>
    </source>
</evidence>
<keyword evidence="3" id="KW-1185">Reference proteome</keyword>
<protein>
    <recommendedName>
        <fullName evidence="4">YhfC family intramembrane metalloprotease</fullName>
    </recommendedName>
</protein>
<dbReference type="RefSeq" id="WP_162292475.1">
    <property type="nucleotide sequence ID" value="NZ_LN890655.1"/>
</dbReference>
<feature type="transmembrane region" description="Helical" evidence="1">
    <location>
        <begin position="118"/>
        <end position="138"/>
    </location>
</feature>
<dbReference type="AlphaFoldDB" id="A0A160T2E0"/>
<dbReference type="KEGG" id="pbf:CFX0092_A2218"/>
<dbReference type="GO" id="GO:0140359">
    <property type="term" value="F:ABC-type transporter activity"/>
    <property type="evidence" value="ECO:0007669"/>
    <property type="project" value="InterPro"/>
</dbReference>
<feature type="transmembrane region" description="Helical" evidence="1">
    <location>
        <begin position="288"/>
        <end position="306"/>
    </location>
</feature>
<accession>A0A160T2E0</accession>
<feature type="transmembrane region" description="Helical" evidence="1">
    <location>
        <begin position="228"/>
        <end position="249"/>
    </location>
</feature>
<proteinExistence type="predicted"/>
<evidence type="ECO:0000313" key="2">
    <source>
        <dbReference type="EMBL" id="CUS04096.2"/>
    </source>
</evidence>
<feature type="transmembrane region" description="Helical" evidence="1">
    <location>
        <begin position="174"/>
        <end position="195"/>
    </location>
</feature>
<dbReference type="Pfam" id="PF12679">
    <property type="entry name" value="ABC2_membrane_2"/>
    <property type="match status" value="1"/>
</dbReference>
<organism evidence="2 3">
    <name type="scientific">Candidatus Promineifilum breve</name>
    <dbReference type="NCBI Taxonomy" id="1806508"/>
    <lineage>
        <taxon>Bacteria</taxon>
        <taxon>Bacillati</taxon>
        <taxon>Chloroflexota</taxon>
        <taxon>Ardenticatenia</taxon>
        <taxon>Candidatus Promineifilales</taxon>
        <taxon>Candidatus Promineifilaceae</taxon>
        <taxon>Candidatus Promineifilum</taxon>
    </lineage>
</organism>
<feature type="transmembrane region" description="Helical" evidence="1">
    <location>
        <begin position="497"/>
        <end position="518"/>
    </location>
</feature>
<feature type="transmembrane region" description="Helical" evidence="1">
    <location>
        <begin position="415"/>
        <end position="440"/>
    </location>
</feature>
<dbReference type="EMBL" id="LN890655">
    <property type="protein sequence ID" value="CUS04096.2"/>
    <property type="molecule type" value="Genomic_DNA"/>
</dbReference>
<dbReference type="Proteomes" id="UP000215027">
    <property type="component" value="Chromosome I"/>
</dbReference>
<dbReference type="GO" id="GO:0005886">
    <property type="term" value="C:plasma membrane"/>
    <property type="evidence" value="ECO:0007669"/>
    <property type="project" value="UniProtKB-SubCell"/>
</dbReference>
<feature type="transmembrane region" description="Helical" evidence="1">
    <location>
        <begin position="6"/>
        <end position="24"/>
    </location>
</feature>
<dbReference type="Pfam" id="PF10086">
    <property type="entry name" value="YhfC"/>
    <property type="match status" value="1"/>
</dbReference>
<keyword evidence="1" id="KW-0472">Membrane</keyword>
<feature type="transmembrane region" description="Helical" evidence="1">
    <location>
        <begin position="447"/>
        <end position="468"/>
    </location>
</feature>
<dbReference type="PANTHER" id="PTHR43471">
    <property type="entry name" value="ABC TRANSPORTER PERMEASE"/>
    <property type="match status" value="1"/>
</dbReference>
<keyword evidence="1" id="KW-1133">Transmembrane helix</keyword>